<dbReference type="OrthoDB" id="649093at2"/>
<dbReference type="SUPFAM" id="SSF53187">
    <property type="entry name" value="Zn-dependent exopeptidases"/>
    <property type="match status" value="1"/>
</dbReference>
<evidence type="ECO:0000256" key="2">
    <source>
        <dbReference type="ARBA" id="ARBA00011901"/>
    </source>
</evidence>
<evidence type="ECO:0000313" key="6">
    <source>
        <dbReference type="EMBL" id="TKC00298.1"/>
    </source>
</evidence>
<protein>
    <recommendedName>
        <fullName evidence="2">N-acetylmuramoyl-L-alanine amidase</fullName>
        <ecNumber evidence="2">3.5.1.28</ecNumber>
    </recommendedName>
</protein>
<dbReference type="EMBL" id="SWBP01000001">
    <property type="protein sequence ID" value="TKC00298.1"/>
    <property type="molecule type" value="Genomic_DNA"/>
</dbReference>
<dbReference type="CDD" id="cd02696">
    <property type="entry name" value="MurNAc-LAA"/>
    <property type="match status" value="1"/>
</dbReference>
<dbReference type="Pfam" id="PF05569">
    <property type="entry name" value="Peptidase_M56"/>
    <property type="match status" value="1"/>
</dbReference>
<feature type="transmembrane region" description="Helical" evidence="4">
    <location>
        <begin position="275"/>
        <end position="292"/>
    </location>
</feature>
<dbReference type="Pfam" id="PF01520">
    <property type="entry name" value="Amidase_3"/>
    <property type="match status" value="1"/>
</dbReference>
<comment type="catalytic activity">
    <reaction evidence="1">
        <text>Hydrolyzes the link between N-acetylmuramoyl residues and L-amino acid residues in certain cell-wall glycopeptides.</text>
        <dbReference type="EC" id="3.5.1.28"/>
    </reaction>
</comment>
<dbReference type="GO" id="GO:0008745">
    <property type="term" value="F:N-acetylmuramoyl-L-alanine amidase activity"/>
    <property type="evidence" value="ECO:0007669"/>
    <property type="project" value="UniProtKB-EC"/>
</dbReference>
<reference evidence="6 7" key="1">
    <citation type="submission" date="2019-04" db="EMBL/GenBank/DDBJ databases">
        <title>Pedobacter sp. AR-3-17 sp. nov., isolated from Arctic soil.</title>
        <authorList>
            <person name="Dahal R.H."/>
            <person name="Kim D.-U."/>
        </authorList>
    </citation>
    <scope>NUCLEOTIDE SEQUENCE [LARGE SCALE GENOMIC DNA]</scope>
    <source>
        <strain evidence="6 7">AR-3-17</strain>
    </source>
</reference>
<sequence>MELFLYFAKVSACTAVFYFFYHFILSRFTFFSFNRWYLIGTLVLSFIIPLLSVTVKREVVSPLTTLQQSAGEIAISNSRGNAMDPEYIDGEHTVLNQISLEAILMALYVLVFAILLTKLFIGIGHILWKSRNYVYKDQLKYVSVSPNCSFKNSSFCHYLFIDQSLPEKVKEQVIHHEKIHIKAFHFMDKLIAQLCKCVLWFNPFAYAYLNSIDANHEYEVDAKSVLTFDKRTYASLILNLAQPSSHLFINHFSKLPLKKRMHMLFKKPSNYMKKLIYLTALPLVIICCMAFINQKEVFVYMQSPANSLSIAAHQQPKETIKKTDLRFESTVSAKQANMPESNLKRELIAVVETKQISRINTINFASQMPVIKNQRTLVIDPGHGGKDGATKSVTGILEKDMTLNAAFILKEEAEKRGIRVVLTRTKDEYLGLYERRNRGIDGDAFISLHFNSMPIERASKYPNVFNGIEVYVSVEAKAGDKLKESKMFGNQVLKSLKNIKGITVRDSLKEQSLAVLSDALVPSILVEMGNISFRDSFNFVNDEVHIRKICNLILDGYETGC</sequence>
<feature type="transmembrane region" description="Helical" evidence="4">
    <location>
        <begin position="6"/>
        <end position="24"/>
    </location>
</feature>
<organism evidence="6 7">
    <name type="scientific">Pedobacter cryophilus</name>
    <dbReference type="NCBI Taxonomy" id="2571271"/>
    <lineage>
        <taxon>Bacteria</taxon>
        <taxon>Pseudomonadati</taxon>
        <taxon>Bacteroidota</taxon>
        <taxon>Sphingobacteriia</taxon>
        <taxon>Sphingobacteriales</taxon>
        <taxon>Sphingobacteriaceae</taxon>
        <taxon>Pedobacter</taxon>
    </lineage>
</organism>
<name>A0A4U1C9H6_9SPHI</name>
<dbReference type="Gene3D" id="3.40.630.40">
    <property type="entry name" value="Zn-dependent exopeptidases"/>
    <property type="match status" value="1"/>
</dbReference>
<dbReference type="GO" id="GO:0009253">
    <property type="term" value="P:peptidoglycan catabolic process"/>
    <property type="evidence" value="ECO:0007669"/>
    <property type="project" value="InterPro"/>
</dbReference>
<dbReference type="RefSeq" id="WP_136824509.1">
    <property type="nucleotide sequence ID" value="NZ_SWBP01000001.1"/>
</dbReference>
<evidence type="ECO:0000256" key="1">
    <source>
        <dbReference type="ARBA" id="ARBA00001561"/>
    </source>
</evidence>
<dbReference type="EC" id="3.5.1.28" evidence="2"/>
<dbReference type="InterPro" id="IPR008756">
    <property type="entry name" value="Peptidase_M56"/>
</dbReference>
<dbReference type="Proteomes" id="UP000308181">
    <property type="component" value="Unassembled WGS sequence"/>
</dbReference>
<comment type="caution">
    <text evidence="6">The sequence shown here is derived from an EMBL/GenBank/DDBJ whole genome shotgun (WGS) entry which is preliminary data.</text>
</comment>
<evidence type="ECO:0000313" key="7">
    <source>
        <dbReference type="Proteomes" id="UP000308181"/>
    </source>
</evidence>
<keyword evidence="3" id="KW-0378">Hydrolase</keyword>
<gene>
    <name evidence="6" type="ORF">FA046_01040</name>
</gene>
<evidence type="ECO:0000256" key="3">
    <source>
        <dbReference type="ARBA" id="ARBA00022801"/>
    </source>
</evidence>
<dbReference type="PANTHER" id="PTHR30404">
    <property type="entry name" value="N-ACETYLMURAMOYL-L-ALANINE AMIDASE"/>
    <property type="match status" value="1"/>
</dbReference>
<dbReference type="GO" id="GO:0030288">
    <property type="term" value="C:outer membrane-bounded periplasmic space"/>
    <property type="evidence" value="ECO:0007669"/>
    <property type="project" value="TreeGrafter"/>
</dbReference>
<dbReference type="PANTHER" id="PTHR30404:SF0">
    <property type="entry name" value="N-ACETYLMURAMOYL-L-ALANINE AMIDASE AMIC"/>
    <property type="match status" value="1"/>
</dbReference>
<feature type="transmembrane region" description="Helical" evidence="4">
    <location>
        <begin position="36"/>
        <end position="55"/>
    </location>
</feature>
<evidence type="ECO:0000259" key="5">
    <source>
        <dbReference type="SMART" id="SM00646"/>
    </source>
</evidence>
<accession>A0A4U1C9H6</accession>
<keyword evidence="4" id="KW-0812">Transmembrane</keyword>
<dbReference type="InterPro" id="IPR002508">
    <property type="entry name" value="MurNAc-LAA_cat"/>
</dbReference>
<dbReference type="InterPro" id="IPR050695">
    <property type="entry name" value="N-acetylmuramoyl_amidase_3"/>
</dbReference>
<feature type="domain" description="MurNAc-LAA" evidence="5">
    <location>
        <begin position="434"/>
        <end position="558"/>
    </location>
</feature>
<feature type="transmembrane region" description="Helical" evidence="4">
    <location>
        <begin position="102"/>
        <end position="128"/>
    </location>
</feature>
<keyword evidence="7" id="KW-1185">Reference proteome</keyword>
<dbReference type="AlphaFoldDB" id="A0A4U1C9H6"/>
<keyword evidence="4" id="KW-1133">Transmembrane helix</keyword>
<evidence type="ECO:0000256" key="4">
    <source>
        <dbReference type="SAM" id="Phobius"/>
    </source>
</evidence>
<dbReference type="SMART" id="SM00646">
    <property type="entry name" value="Ami_3"/>
    <property type="match status" value="1"/>
</dbReference>
<keyword evidence="4" id="KW-0472">Membrane</keyword>
<proteinExistence type="predicted"/>